<dbReference type="InterPro" id="IPR027417">
    <property type="entry name" value="P-loop_NTPase"/>
</dbReference>
<accession>A0A543I231</accession>
<reference evidence="1 2" key="1">
    <citation type="submission" date="2019-06" db="EMBL/GenBank/DDBJ databases">
        <title>Genome sequencing of plant associated microbes to promote plant fitness in Sorghum bicolor and Oryza sativa.</title>
        <authorList>
            <person name="Coleman-Derr D."/>
        </authorList>
    </citation>
    <scope>NUCLEOTIDE SEQUENCE [LARGE SCALE GENOMIC DNA]</scope>
    <source>
        <strain evidence="1 2">KV-663</strain>
    </source>
</reference>
<proteinExistence type="predicted"/>
<evidence type="ECO:0008006" key="3">
    <source>
        <dbReference type="Google" id="ProtNLM"/>
    </source>
</evidence>
<name>A0A543I231_9MICO</name>
<gene>
    <name evidence="1" type="ORF">FBY41_1010</name>
</gene>
<dbReference type="Proteomes" id="UP000316747">
    <property type="component" value="Unassembled WGS sequence"/>
</dbReference>
<dbReference type="RefSeq" id="WP_141842251.1">
    <property type="nucleotide sequence ID" value="NZ_VFPM01000001.1"/>
</dbReference>
<dbReference type="Gene3D" id="3.40.50.300">
    <property type="entry name" value="P-loop containing nucleotide triphosphate hydrolases"/>
    <property type="match status" value="1"/>
</dbReference>
<dbReference type="SUPFAM" id="SSF52540">
    <property type="entry name" value="P-loop containing nucleoside triphosphate hydrolases"/>
    <property type="match status" value="1"/>
</dbReference>
<protein>
    <recommendedName>
        <fullName evidence="3">Shikimate kinase</fullName>
    </recommendedName>
</protein>
<evidence type="ECO:0000313" key="2">
    <source>
        <dbReference type="Proteomes" id="UP000316747"/>
    </source>
</evidence>
<dbReference type="OrthoDB" id="3536539at2"/>
<dbReference type="AlphaFoldDB" id="A0A543I231"/>
<sequence length="171" mass="18520">MAHRLAPLLLTGGPAVGKTVTATSLAAAIPRTAYVDVDDIRQLVKNGGAAPWEGAEGRAQQLLGVRNAAALTGNFASAGFNVTLTDVVTAVTLAEYRRLVPGVFVVRLSVSLEEAWRRARTRKVYLTDEEFESLHHGQSAPLPVDHQLDVTDLDRAGQSQRVRQLWFGHRG</sequence>
<keyword evidence="2" id="KW-1185">Reference proteome</keyword>
<evidence type="ECO:0000313" key="1">
    <source>
        <dbReference type="EMBL" id="TQM64636.1"/>
    </source>
</evidence>
<dbReference type="EMBL" id="VFPM01000001">
    <property type="protein sequence ID" value="TQM64636.1"/>
    <property type="molecule type" value="Genomic_DNA"/>
</dbReference>
<organism evidence="1 2">
    <name type="scientific">Humibacillus xanthopallidus</name>
    <dbReference type="NCBI Taxonomy" id="412689"/>
    <lineage>
        <taxon>Bacteria</taxon>
        <taxon>Bacillati</taxon>
        <taxon>Actinomycetota</taxon>
        <taxon>Actinomycetes</taxon>
        <taxon>Micrococcales</taxon>
        <taxon>Intrasporangiaceae</taxon>
        <taxon>Humibacillus</taxon>
    </lineage>
</organism>
<comment type="caution">
    <text evidence="1">The sequence shown here is derived from an EMBL/GenBank/DDBJ whole genome shotgun (WGS) entry which is preliminary data.</text>
</comment>